<name>Q8UG14_AGRFC</name>
<evidence type="ECO:0000313" key="2">
    <source>
        <dbReference type="Proteomes" id="UP000000813"/>
    </source>
</evidence>
<dbReference type="EnsemblBacteria" id="AAL42239">
    <property type="protein sequence ID" value="AAL42239"/>
    <property type="gene ID" value="Atu1229"/>
</dbReference>
<evidence type="ECO:0000313" key="1">
    <source>
        <dbReference type="EMBL" id="AAL42239.2"/>
    </source>
</evidence>
<proteinExistence type="predicted"/>
<dbReference type="EMBL" id="AE007869">
    <property type="protein sequence ID" value="AAL42239.2"/>
    <property type="molecule type" value="Genomic_DNA"/>
</dbReference>
<dbReference type="AlphaFoldDB" id="Q8UG14"/>
<dbReference type="Proteomes" id="UP000000813">
    <property type="component" value="Chromosome circular"/>
</dbReference>
<keyword evidence="2" id="KW-1185">Reference proteome</keyword>
<reference evidence="1 2" key="2">
    <citation type="journal article" date="2001" name="Science">
        <title>Genome sequence of the plant pathogen and biotechnology agent Agrobacterium tumefaciens C58.</title>
        <authorList>
            <person name="Goodner B."/>
            <person name="Hinkle G."/>
            <person name="Gattung S."/>
            <person name="Miller N."/>
            <person name="Blanchard M."/>
            <person name="Qurollo B."/>
            <person name="Goldman B.S."/>
            <person name="Cao Y."/>
            <person name="Askenazi M."/>
            <person name="Halling C."/>
            <person name="Mullin L."/>
            <person name="Houmiel K."/>
            <person name="Gordon J."/>
            <person name="Vaudin M."/>
            <person name="Iartchouk O."/>
            <person name="Epp A."/>
            <person name="Liu F."/>
            <person name="Wollam C."/>
            <person name="Allinger M."/>
            <person name="Doughty D."/>
            <person name="Scott C."/>
            <person name="Lappas C."/>
            <person name="Markelz B."/>
            <person name="Flanagan C."/>
            <person name="Crowell C."/>
            <person name="Gurson J."/>
            <person name="Lomo C."/>
            <person name="Sear C."/>
            <person name="Strub G."/>
            <person name="Cielo C."/>
            <person name="Slater S."/>
        </authorList>
    </citation>
    <scope>NUCLEOTIDE SEQUENCE [LARGE SCALE GENOMIC DNA]</scope>
    <source>
        <strain evidence="2">C58 / ATCC 33970</strain>
    </source>
</reference>
<dbReference type="STRING" id="176299.Atu1229"/>
<sequence length="95" mass="10114">MRNGSIMQACLRQGACQGPPAKMVILISPRAGLPSACISFSHDGDGKGKLFLQTLDFAEKGLDGRLRIAVVTLDNVSRDVVRPDGDDFFSVGHIG</sequence>
<organism evidence="1 2">
    <name type="scientific">Agrobacterium fabrum (strain C58 / ATCC 33970)</name>
    <name type="common">Agrobacterium tumefaciens (strain C58)</name>
    <dbReference type="NCBI Taxonomy" id="176299"/>
    <lineage>
        <taxon>Bacteria</taxon>
        <taxon>Pseudomonadati</taxon>
        <taxon>Pseudomonadota</taxon>
        <taxon>Alphaproteobacteria</taxon>
        <taxon>Hyphomicrobiales</taxon>
        <taxon>Rhizobiaceae</taxon>
        <taxon>Rhizobium/Agrobacterium group</taxon>
        <taxon>Agrobacterium</taxon>
        <taxon>Agrobacterium tumefaciens complex</taxon>
    </lineage>
</organism>
<dbReference type="KEGG" id="atu:Atu1229"/>
<accession>Q8UG14</accession>
<reference evidence="1 2" key="1">
    <citation type="journal article" date="2001" name="Science">
        <title>The genome of the natural genetic engineer Agrobacterium tumefaciens C58.</title>
        <authorList>
            <person name="Wood D.W."/>
            <person name="Setubal J.C."/>
            <person name="Kaul R."/>
            <person name="Monks D.E."/>
            <person name="Kitajima J.P."/>
            <person name="Okura V.K."/>
            <person name="Zhou Y."/>
            <person name="Chen L."/>
            <person name="Wood G.E."/>
            <person name="Almeida N.F.Jr."/>
            <person name="Woo L."/>
            <person name="Chen Y."/>
            <person name="Paulsen I.T."/>
            <person name="Eisen J.A."/>
            <person name="Karp P.D."/>
            <person name="Bovee D.Sr."/>
            <person name="Chapman P."/>
            <person name="Clendenning J."/>
            <person name="Deatherage G."/>
            <person name="Gillet W."/>
            <person name="Grant C."/>
            <person name="Kutyavin T."/>
            <person name="Levy R."/>
            <person name="Li M.J."/>
            <person name="McClelland E."/>
            <person name="Palmieri A."/>
            <person name="Raymond C."/>
            <person name="Rouse G."/>
            <person name="Saenphimmachak C."/>
            <person name="Wu Z."/>
            <person name="Romero P."/>
            <person name="Gordon D."/>
            <person name="Zhang S."/>
            <person name="Yoo H."/>
            <person name="Tao Y."/>
            <person name="Biddle P."/>
            <person name="Jung M."/>
            <person name="Krespan W."/>
            <person name="Perry M."/>
            <person name="Gordon-Kamm B."/>
            <person name="Liao L."/>
            <person name="Kim S."/>
            <person name="Hendrick C."/>
            <person name="Zhao Z.Y."/>
            <person name="Dolan M."/>
            <person name="Chumley F."/>
            <person name="Tingey S.V."/>
            <person name="Tomb J.F."/>
            <person name="Gordon M.P."/>
            <person name="Olson M.V."/>
            <person name="Nester E.W."/>
        </authorList>
    </citation>
    <scope>NUCLEOTIDE SEQUENCE [LARGE SCALE GENOMIC DNA]</scope>
    <source>
        <strain evidence="2">C58 / ATCC 33970</strain>
    </source>
</reference>
<protein>
    <submittedName>
        <fullName evidence="1">Uncharacterized protein</fullName>
    </submittedName>
</protein>
<gene>
    <name evidence="1" type="ordered locus">Atu1229</name>
</gene>
<dbReference type="HOGENOM" id="CLU_2366623_0_0_5"/>